<evidence type="ECO:0000256" key="1">
    <source>
        <dbReference type="SAM" id="Phobius"/>
    </source>
</evidence>
<dbReference type="EMBL" id="DS985248">
    <property type="protein sequence ID" value="EDV22678.1"/>
    <property type="molecule type" value="Genomic_DNA"/>
</dbReference>
<feature type="transmembrane region" description="Helical" evidence="1">
    <location>
        <begin position="149"/>
        <end position="168"/>
    </location>
</feature>
<organism evidence="2 3">
    <name type="scientific">Trichoplax adhaerens</name>
    <name type="common">Trichoplax reptans</name>
    <dbReference type="NCBI Taxonomy" id="10228"/>
    <lineage>
        <taxon>Eukaryota</taxon>
        <taxon>Metazoa</taxon>
        <taxon>Placozoa</taxon>
        <taxon>Uniplacotomia</taxon>
        <taxon>Trichoplacea</taxon>
        <taxon>Trichoplacidae</taxon>
        <taxon>Trichoplax</taxon>
    </lineage>
</organism>
<proteinExistence type="predicted"/>
<dbReference type="InParanoid" id="B3S2T8"/>
<dbReference type="PANTHER" id="PTHR31134:SF1">
    <property type="entry name" value="TRANSMEMBRANE PROTEIN 128"/>
    <property type="match status" value="1"/>
</dbReference>
<dbReference type="PhylomeDB" id="B3S2T8"/>
<keyword evidence="3" id="KW-1185">Reference proteome</keyword>
<dbReference type="AlphaFoldDB" id="B3S2T8"/>
<dbReference type="OrthoDB" id="58903at2759"/>
<keyword evidence="1" id="KW-0472">Membrane</keyword>
<dbReference type="CTD" id="6755925"/>
<dbReference type="PANTHER" id="PTHR31134">
    <property type="entry name" value="TRANSMEMBRANE PROTEIN 128"/>
    <property type="match status" value="1"/>
</dbReference>
<protein>
    <recommendedName>
        <fullName evidence="4">Transmembrane protein 128</fullName>
    </recommendedName>
</protein>
<name>B3S2T8_TRIAD</name>
<evidence type="ECO:0000313" key="2">
    <source>
        <dbReference type="EMBL" id="EDV22678.1"/>
    </source>
</evidence>
<evidence type="ECO:0000313" key="3">
    <source>
        <dbReference type="Proteomes" id="UP000009022"/>
    </source>
</evidence>
<accession>B3S2T8</accession>
<dbReference type="eggNOG" id="ENOG502RZ1U">
    <property type="taxonomic scope" value="Eukaryota"/>
</dbReference>
<evidence type="ECO:0008006" key="4">
    <source>
        <dbReference type="Google" id="ProtNLM"/>
    </source>
</evidence>
<sequence length="169" mass="19307">MEGSAKLRKRFETTYKDFVQDSNMKSMNEVINPDDAVEAARQQSITRSTAWKTAESVIWLLAALGILRYTDFLLTVCYDPRINRLWLYAGAGFLVVFSLIGCWLIIWYKIILKIDDYQKRVPAAIPIATTSFILSFGCFTYALWPVWGILTPLLLFTLMMGVIVTVSLF</sequence>
<feature type="transmembrane region" description="Helical" evidence="1">
    <location>
        <begin position="86"/>
        <end position="111"/>
    </location>
</feature>
<keyword evidence="1" id="KW-0812">Transmembrane</keyword>
<dbReference type="Pfam" id="PF20479">
    <property type="entry name" value="TMEM128"/>
    <property type="match status" value="1"/>
</dbReference>
<dbReference type="OMA" id="YYVEFFS"/>
<feature type="transmembrane region" description="Helical" evidence="1">
    <location>
        <begin position="123"/>
        <end position="143"/>
    </location>
</feature>
<dbReference type="InterPro" id="IPR033579">
    <property type="entry name" value="TMEM128"/>
</dbReference>
<gene>
    <name evidence="2" type="ORF">TRIADDRAFT_58477</name>
</gene>
<dbReference type="Proteomes" id="UP000009022">
    <property type="component" value="Unassembled WGS sequence"/>
</dbReference>
<dbReference type="RefSeq" id="XP_002114544.1">
    <property type="nucleotide sequence ID" value="XM_002114508.1"/>
</dbReference>
<reference evidence="2 3" key="1">
    <citation type="journal article" date="2008" name="Nature">
        <title>The Trichoplax genome and the nature of placozoans.</title>
        <authorList>
            <person name="Srivastava M."/>
            <person name="Begovic E."/>
            <person name="Chapman J."/>
            <person name="Putnam N.H."/>
            <person name="Hellsten U."/>
            <person name="Kawashima T."/>
            <person name="Kuo A."/>
            <person name="Mitros T."/>
            <person name="Salamov A."/>
            <person name="Carpenter M.L."/>
            <person name="Signorovitch A.Y."/>
            <person name="Moreno M.A."/>
            <person name="Kamm K."/>
            <person name="Grimwood J."/>
            <person name="Schmutz J."/>
            <person name="Shapiro H."/>
            <person name="Grigoriev I.V."/>
            <person name="Buss L.W."/>
            <person name="Schierwater B."/>
            <person name="Dellaporta S.L."/>
            <person name="Rokhsar D.S."/>
        </authorList>
    </citation>
    <scope>NUCLEOTIDE SEQUENCE [LARGE SCALE GENOMIC DNA]</scope>
    <source>
        <strain evidence="2 3">Grell-BS-1999</strain>
    </source>
</reference>
<dbReference type="GeneID" id="6755925"/>
<keyword evidence="1" id="KW-1133">Transmembrane helix</keyword>
<dbReference type="HOGENOM" id="CLU_117906_1_0_1"/>
<dbReference type="KEGG" id="tad:TRIADDRAFT_58477"/>